<organism evidence="2 3">
    <name type="scientific">Smittium simulii</name>
    <dbReference type="NCBI Taxonomy" id="133385"/>
    <lineage>
        <taxon>Eukaryota</taxon>
        <taxon>Fungi</taxon>
        <taxon>Fungi incertae sedis</taxon>
        <taxon>Zoopagomycota</taxon>
        <taxon>Kickxellomycotina</taxon>
        <taxon>Harpellomycetes</taxon>
        <taxon>Harpellales</taxon>
        <taxon>Legeriomycetaceae</taxon>
        <taxon>Smittium</taxon>
    </lineage>
</organism>
<keyword evidence="3" id="KW-1185">Reference proteome</keyword>
<feature type="domain" description="GSKIP" evidence="1">
    <location>
        <begin position="63"/>
        <end position="128"/>
    </location>
</feature>
<dbReference type="Proteomes" id="UP000245383">
    <property type="component" value="Unassembled WGS sequence"/>
</dbReference>
<gene>
    <name evidence="2" type="ORF">BB561_004253</name>
</gene>
<dbReference type="SUPFAM" id="SSF103107">
    <property type="entry name" value="Hypothetical protein c14orf129, hspc210"/>
    <property type="match status" value="1"/>
</dbReference>
<proteinExistence type="predicted"/>
<sequence length="130" mass="14955">MSWCYEQFTDAELIQEQSSYPAEQSILAIKRNYFVSRVSNTRLEQGAQKLNKRPCEEQTAEIVLLEGVTISIEISTKGYIITRGLDGNTTLKLHFGVFYETLTALLSDNSKEFRNRMAHELFIKLESLKK</sequence>
<dbReference type="InterPro" id="IPR007967">
    <property type="entry name" value="GSKIP_dom"/>
</dbReference>
<dbReference type="EMBL" id="MBFR01000188">
    <property type="protein sequence ID" value="PVU91691.1"/>
    <property type="molecule type" value="Genomic_DNA"/>
</dbReference>
<dbReference type="AlphaFoldDB" id="A0A2T9YH77"/>
<comment type="caution">
    <text evidence="2">The sequence shown here is derived from an EMBL/GenBank/DDBJ whole genome shotgun (WGS) entry which is preliminary data.</text>
</comment>
<evidence type="ECO:0000259" key="1">
    <source>
        <dbReference type="Pfam" id="PF05303"/>
    </source>
</evidence>
<protein>
    <recommendedName>
        <fullName evidence="1">GSKIP domain-containing protein</fullName>
    </recommendedName>
</protein>
<evidence type="ECO:0000313" key="2">
    <source>
        <dbReference type="EMBL" id="PVU91691.1"/>
    </source>
</evidence>
<dbReference type="Pfam" id="PF05303">
    <property type="entry name" value="GSKIP_dom"/>
    <property type="match status" value="1"/>
</dbReference>
<name>A0A2T9YH77_9FUNG</name>
<accession>A0A2T9YH77</accession>
<reference evidence="2 3" key="1">
    <citation type="journal article" date="2018" name="MBio">
        <title>Comparative Genomics Reveals the Core Gene Toolbox for the Fungus-Insect Symbiosis.</title>
        <authorList>
            <person name="Wang Y."/>
            <person name="Stata M."/>
            <person name="Wang W."/>
            <person name="Stajich J.E."/>
            <person name="White M.M."/>
            <person name="Moncalvo J.M."/>
        </authorList>
    </citation>
    <scope>NUCLEOTIDE SEQUENCE [LARGE SCALE GENOMIC DNA]</scope>
    <source>
        <strain evidence="2 3">SWE-8-4</strain>
    </source>
</reference>
<dbReference type="OrthoDB" id="5804279at2759"/>
<evidence type="ECO:0000313" key="3">
    <source>
        <dbReference type="Proteomes" id="UP000245383"/>
    </source>
</evidence>
<dbReference type="Gene3D" id="3.30.2280.10">
    <property type="entry name" value="Hypothetical protein (hspc210)"/>
    <property type="match status" value="1"/>
</dbReference>
<dbReference type="InterPro" id="IPR023231">
    <property type="entry name" value="GSKIP_dom_sf"/>
</dbReference>